<keyword evidence="4 6" id="KW-1133">Transmembrane helix</keyword>
<evidence type="ECO:0000256" key="3">
    <source>
        <dbReference type="ARBA" id="ARBA00022692"/>
    </source>
</evidence>
<proteinExistence type="predicted"/>
<sequence>MGVQQETRTPLRYWLAVFSVTVGTFVIVTSQLLPVGLVPQIAVALGVSEGTVGLTLTVPGFVAAFAAPALTVAASRFDRRLILTGLSALLVAANLVSAIATDFTVLLIARILVGLSVGGFWAIAGGIAVRLVPEAVVGRATATIFAGVSTATVAGVPAGKLLGDLAGWRTAFAVLGVVALGVLIVQAFLLPALPAARTTKLGDLLSLFRHPEIRISFVAVFLLVIGHFSAYTFITPILRESGGTPPALITALLLAYGGAGFAGNFLGGTAAYRRPRRTLIVAAAGLGGSLLLFPIVGQTLPGLIALLLVWGTAYGAVPVSLQIWLGSAVPDRREIAGALFVTAFQVSISLGALFGGLWVDSLGTIGVLLFGGALTVLTSAGLLLVQRSAVD</sequence>
<keyword evidence="5 6" id="KW-0472">Membrane</keyword>
<keyword evidence="3 6" id="KW-0812">Transmembrane</keyword>
<dbReference type="Proteomes" id="UP000741013">
    <property type="component" value="Unassembled WGS sequence"/>
</dbReference>
<feature type="transmembrane region" description="Helical" evidence="6">
    <location>
        <begin position="81"/>
        <end position="101"/>
    </location>
</feature>
<evidence type="ECO:0000256" key="2">
    <source>
        <dbReference type="ARBA" id="ARBA00022475"/>
    </source>
</evidence>
<feature type="transmembrane region" description="Helical" evidence="6">
    <location>
        <begin position="303"/>
        <end position="325"/>
    </location>
</feature>
<feature type="transmembrane region" description="Helical" evidence="6">
    <location>
        <begin position="365"/>
        <end position="385"/>
    </location>
</feature>
<evidence type="ECO:0000256" key="1">
    <source>
        <dbReference type="ARBA" id="ARBA00004651"/>
    </source>
</evidence>
<gene>
    <name evidence="8" type="ORF">JOM49_000598</name>
</gene>
<feature type="transmembrane region" description="Helical" evidence="6">
    <location>
        <begin position="213"/>
        <end position="234"/>
    </location>
</feature>
<evidence type="ECO:0000256" key="6">
    <source>
        <dbReference type="SAM" id="Phobius"/>
    </source>
</evidence>
<keyword evidence="9" id="KW-1185">Reference proteome</keyword>
<protein>
    <submittedName>
        <fullName evidence="8">MFS family arabinose efflux permease</fullName>
    </submittedName>
</protein>
<dbReference type="Pfam" id="PF07690">
    <property type="entry name" value="MFS_1"/>
    <property type="match status" value="1"/>
</dbReference>
<feature type="transmembrane region" description="Helical" evidence="6">
    <location>
        <begin position="12"/>
        <end position="33"/>
    </location>
</feature>
<name>A0ABS4PI24_9PSEU</name>
<feature type="transmembrane region" description="Helical" evidence="6">
    <location>
        <begin position="246"/>
        <end position="266"/>
    </location>
</feature>
<feature type="transmembrane region" description="Helical" evidence="6">
    <location>
        <begin position="136"/>
        <end position="158"/>
    </location>
</feature>
<feature type="transmembrane region" description="Helical" evidence="6">
    <location>
        <begin position="170"/>
        <end position="193"/>
    </location>
</feature>
<dbReference type="InterPro" id="IPR036259">
    <property type="entry name" value="MFS_trans_sf"/>
</dbReference>
<accession>A0ABS4PI24</accession>
<dbReference type="CDD" id="cd17324">
    <property type="entry name" value="MFS_NepI_like"/>
    <property type="match status" value="1"/>
</dbReference>
<feature type="transmembrane region" description="Helical" evidence="6">
    <location>
        <begin position="53"/>
        <end position="74"/>
    </location>
</feature>
<comment type="caution">
    <text evidence="8">The sequence shown here is derived from an EMBL/GenBank/DDBJ whole genome shotgun (WGS) entry which is preliminary data.</text>
</comment>
<reference evidence="8 9" key="1">
    <citation type="submission" date="2021-03" db="EMBL/GenBank/DDBJ databases">
        <title>Sequencing the genomes of 1000 actinobacteria strains.</title>
        <authorList>
            <person name="Klenk H.-P."/>
        </authorList>
    </citation>
    <scope>NUCLEOTIDE SEQUENCE [LARGE SCALE GENOMIC DNA]</scope>
    <source>
        <strain evidence="8 9">DSM 45510</strain>
    </source>
</reference>
<evidence type="ECO:0000256" key="4">
    <source>
        <dbReference type="ARBA" id="ARBA00022989"/>
    </source>
</evidence>
<feature type="transmembrane region" description="Helical" evidence="6">
    <location>
        <begin position="107"/>
        <end position="129"/>
    </location>
</feature>
<dbReference type="RefSeq" id="WP_209662838.1">
    <property type="nucleotide sequence ID" value="NZ_JAGGMS010000001.1"/>
</dbReference>
<dbReference type="InterPro" id="IPR011701">
    <property type="entry name" value="MFS"/>
</dbReference>
<dbReference type="Gene3D" id="1.20.1250.20">
    <property type="entry name" value="MFS general substrate transporter like domains"/>
    <property type="match status" value="1"/>
</dbReference>
<dbReference type="PANTHER" id="PTHR43124:SF3">
    <property type="entry name" value="CHLORAMPHENICOL EFFLUX PUMP RV0191"/>
    <property type="match status" value="1"/>
</dbReference>
<dbReference type="InterPro" id="IPR020846">
    <property type="entry name" value="MFS_dom"/>
</dbReference>
<evidence type="ECO:0000256" key="5">
    <source>
        <dbReference type="ARBA" id="ARBA00023136"/>
    </source>
</evidence>
<dbReference type="SUPFAM" id="SSF103473">
    <property type="entry name" value="MFS general substrate transporter"/>
    <property type="match status" value="1"/>
</dbReference>
<feature type="transmembrane region" description="Helical" evidence="6">
    <location>
        <begin position="278"/>
        <end position="297"/>
    </location>
</feature>
<dbReference type="InterPro" id="IPR050189">
    <property type="entry name" value="MFS_Efflux_Transporters"/>
</dbReference>
<evidence type="ECO:0000313" key="9">
    <source>
        <dbReference type="Proteomes" id="UP000741013"/>
    </source>
</evidence>
<dbReference type="EMBL" id="JAGGMS010000001">
    <property type="protein sequence ID" value="MBP2179072.1"/>
    <property type="molecule type" value="Genomic_DNA"/>
</dbReference>
<feature type="transmembrane region" description="Helical" evidence="6">
    <location>
        <begin position="337"/>
        <end position="359"/>
    </location>
</feature>
<dbReference type="PROSITE" id="PS50850">
    <property type="entry name" value="MFS"/>
    <property type="match status" value="1"/>
</dbReference>
<dbReference type="PANTHER" id="PTHR43124">
    <property type="entry name" value="PURINE EFFLUX PUMP PBUE"/>
    <property type="match status" value="1"/>
</dbReference>
<evidence type="ECO:0000313" key="8">
    <source>
        <dbReference type="EMBL" id="MBP2179072.1"/>
    </source>
</evidence>
<comment type="subcellular location">
    <subcellularLocation>
        <location evidence="1">Cell membrane</location>
        <topology evidence="1">Multi-pass membrane protein</topology>
    </subcellularLocation>
</comment>
<evidence type="ECO:0000259" key="7">
    <source>
        <dbReference type="PROSITE" id="PS50850"/>
    </source>
</evidence>
<keyword evidence="2" id="KW-1003">Cell membrane</keyword>
<organism evidence="8 9">
    <name type="scientific">Amycolatopsis magusensis</name>
    <dbReference type="NCBI Taxonomy" id="882444"/>
    <lineage>
        <taxon>Bacteria</taxon>
        <taxon>Bacillati</taxon>
        <taxon>Actinomycetota</taxon>
        <taxon>Actinomycetes</taxon>
        <taxon>Pseudonocardiales</taxon>
        <taxon>Pseudonocardiaceae</taxon>
        <taxon>Amycolatopsis</taxon>
    </lineage>
</organism>
<feature type="domain" description="Major facilitator superfamily (MFS) profile" evidence="7">
    <location>
        <begin position="16"/>
        <end position="390"/>
    </location>
</feature>